<dbReference type="GO" id="GO:0006508">
    <property type="term" value="P:proteolysis"/>
    <property type="evidence" value="ECO:0007669"/>
    <property type="project" value="UniProtKB-KW"/>
</dbReference>
<dbReference type="Gene3D" id="3.30.830.10">
    <property type="entry name" value="Metalloenzyme, LuxS/M16 peptidase-like"/>
    <property type="match status" value="4"/>
</dbReference>
<feature type="domain" description="Peptidase M16 C-terminal" evidence="8">
    <location>
        <begin position="697"/>
        <end position="875"/>
    </location>
</feature>
<reference evidence="9 10" key="1">
    <citation type="submission" date="2016-11" db="EMBL/GenBank/DDBJ databases">
        <authorList>
            <person name="Jaros S."/>
            <person name="Januszkiewicz K."/>
            <person name="Wedrychowicz H."/>
        </authorList>
    </citation>
    <scope>NUCLEOTIDE SEQUENCE [LARGE SCALE GENOMIC DNA]</scope>
    <source>
        <strain evidence="9 10">DSM 21425</strain>
    </source>
</reference>
<evidence type="ECO:0000259" key="7">
    <source>
        <dbReference type="Pfam" id="PF00675"/>
    </source>
</evidence>
<dbReference type="PANTHER" id="PTHR43690:SF17">
    <property type="entry name" value="PROTEIN YHJJ"/>
    <property type="match status" value="1"/>
</dbReference>
<dbReference type="InterPro" id="IPR007863">
    <property type="entry name" value="Peptidase_M16_C"/>
</dbReference>
<keyword evidence="6" id="KW-0732">Signal</keyword>
<dbReference type="InterPro" id="IPR011249">
    <property type="entry name" value="Metalloenz_LuxS/M16"/>
</dbReference>
<evidence type="ECO:0000256" key="3">
    <source>
        <dbReference type="ARBA" id="ARBA00022801"/>
    </source>
</evidence>
<dbReference type="InterPro" id="IPR050626">
    <property type="entry name" value="Peptidase_M16"/>
</dbReference>
<evidence type="ECO:0000256" key="1">
    <source>
        <dbReference type="ARBA" id="ARBA00007261"/>
    </source>
</evidence>
<gene>
    <name evidence="9" type="ORF">SAMN04488096_10210</name>
</gene>
<dbReference type="STRING" id="579105.SAMN04488096_10210"/>
<evidence type="ECO:0000313" key="10">
    <source>
        <dbReference type="Proteomes" id="UP000184225"/>
    </source>
</evidence>
<dbReference type="EMBL" id="FQYY01000002">
    <property type="protein sequence ID" value="SHI47357.1"/>
    <property type="molecule type" value="Genomic_DNA"/>
</dbReference>
<dbReference type="RefSeq" id="WP_073148043.1">
    <property type="nucleotide sequence ID" value="NZ_FQYY01000002.1"/>
</dbReference>
<protein>
    <submittedName>
        <fullName evidence="9">Predicted Zn-dependent peptidase</fullName>
    </submittedName>
</protein>
<keyword evidence="5" id="KW-0482">Metalloprotease</keyword>
<dbReference type="Pfam" id="PF05193">
    <property type="entry name" value="Peptidase_M16_C"/>
    <property type="match status" value="2"/>
</dbReference>
<dbReference type="PANTHER" id="PTHR43690">
    <property type="entry name" value="NARDILYSIN"/>
    <property type="match status" value="1"/>
</dbReference>
<evidence type="ECO:0000256" key="6">
    <source>
        <dbReference type="SAM" id="SignalP"/>
    </source>
</evidence>
<dbReference type="GO" id="GO:0046872">
    <property type="term" value="F:metal ion binding"/>
    <property type="evidence" value="ECO:0007669"/>
    <property type="project" value="InterPro"/>
</dbReference>
<evidence type="ECO:0000256" key="5">
    <source>
        <dbReference type="ARBA" id="ARBA00023049"/>
    </source>
</evidence>
<dbReference type="OrthoDB" id="9811314at2"/>
<feature type="domain" description="Peptidase M16 N-terminal" evidence="7">
    <location>
        <begin position="55"/>
        <end position="168"/>
    </location>
</feature>
<keyword evidence="4" id="KW-0862">Zinc</keyword>
<proteinExistence type="inferred from homology"/>
<sequence>MKYFITYVLLLSINFYSNAFDKSYPKDSLVLDPSITYGKLNNGFQYYIKPTSNAKQNLEIRFLVKAGFNQEDEDQYTLSHFMEHIALKAGKNVSTRLLYGSKLANDLNIGRGAITAYTAREYTEYVVRIPNTDNAKKFAFQLLDDIMQGLEFKDAYVESERSPFMDESEVRGGASSIAVKKFLLESEVIGCGAMAPVDYQNYIEHFTKDKLIRFYKDWYRPDLMGVMITGGIQDINSLENELNEWFAEIPNPVNPRIRKSCIGTTKQDKGHFYQQERERNYKDQYEIDLYYELYFQSKSLKNNNSVTGLENRLKEEIISKVLHERLKLLKETENWPFEAIAAFSDGSSFLNVQVKTQEGSSQEAIRGTMNALQQFRKYGVLKEELIKIKNRILPFFEQQDSKSYWNSEIRKHFLNQEALPARKKEFLKNYLDQLRAKDINDYLRENYNAMPSHIGLIAPKAHPTLDLEEDTIRSWINDGLRQEVANFKIPGIPSSLIDSKVVENLKAHRFTSLPVNITNAKKYKLANGLQLVLKPLAKDDYMSIPKGEIRFLGIRQKGAFCFLEEDYFSAINAPQIVYDAGVSNIDRASLNRYLKSKDPYLYAMPYIHNQETGIQGQATMKTLETALQLVYLYFTDPNKNDAAFKRWERANPSENLEDVNQKDFRTQIELALGHKNFLPTGSFRMQGVSKTDFDRAYAVYQSLFGKASEFTFIFSGDFDQQKVLELSNKYLGNLPNIQDLICNKNLHKKDFFDNDLQSEVWGSPDKMNNTLVNVYYRTKITSETDDWKEKIKLEFLANLMDVSLMRRLRLESEQGGPYSIHTIYNHDASNFFHELVIIYSCQPEDQERLSKEIESSIKIIQRDLFSEDMFETTKQEFLSLQRENNYNRLQKIATHLRENNTWYTQDELIAFIKSLSPNDIKEISQTYLNGTPRVFKMNPKKDENRLNNY</sequence>
<dbReference type="Proteomes" id="UP000184225">
    <property type="component" value="Unassembled WGS sequence"/>
</dbReference>
<evidence type="ECO:0000256" key="4">
    <source>
        <dbReference type="ARBA" id="ARBA00022833"/>
    </source>
</evidence>
<evidence type="ECO:0000256" key="2">
    <source>
        <dbReference type="ARBA" id="ARBA00022670"/>
    </source>
</evidence>
<dbReference type="InterPro" id="IPR011765">
    <property type="entry name" value="Pept_M16_N"/>
</dbReference>
<dbReference type="GO" id="GO:0008237">
    <property type="term" value="F:metallopeptidase activity"/>
    <property type="evidence" value="ECO:0007669"/>
    <property type="project" value="UniProtKB-KW"/>
</dbReference>
<dbReference type="AlphaFoldDB" id="A0A1M6BFB3"/>
<keyword evidence="2" id="KW-0645">Protease</keyword>
<keyword evidence="10" id="KW-1185">Reference proteome</keyword>
<comment type="similarity">
    <text evidence="1">Belongs to the peptidase M16 family.</text>
</comment>
<dbReference type="Pfam" id="PF00675">
    <property type="entry name" value="Peptidase_M16"/>
    <property type="match status" value="1"/>
</dbReference>
<accession>A0A1M6BFB3</accession>
<feature type="chain" id="PRO_5013133180" evidence="6">
    <location>
        <begin position="20"/>
        <end position="949"/>
    </location>
</feature>
<keyword evidence="3" id="KW-0378">Hydrolase</keyword>
<evidence type="ECO:0000313" key="9">
    <source>
        <dbReference type="EMBL" id="SHI47357.1"/>
    </source>
</evidence>
<name>A0A1M6BFB3_9FLAO</name>
<feature type="domain" description="Peptidase M16 C-terminal" evidence="8">
    <location>
        <begin position="206"/>
        <end position="391"/>
    </location>
</feature>
<dbReference type="SUPFAM" id="SSF63411">
    <property type="entry name" value="LuxS/MPP-like metallohydrolase"/>
    <property type="match status" value="3"/>
</dbReference>
<evidence type="ECO:0000259" key="8">
    <source>
        <dbReference type="Pfam" id="PF05193"/>
    </source>
</evidence>
<feature type="signal peptide" evidence="6">
    <location>
        <begin position="1"/>
        <end position="19"/>
    </location>
</feature>
<organism evidence="9 10">
    <name type="scientific">Mesonia phycicola</name>
    <dbReference type="NCBI Taxonomy" id="579105"/>
    <lineage>
        <taxon>Bacteria</taxon>
        <taxon>Pseudomonadati</taxon>
        <taxon>Bacteroidota</taxon>
        <taxon>Flavobacteriia</taxon>
        <taxon>Flavobacteriales</taxon>
        <taxon>Flavobacteriaceae</taxon>
        <taxon>Mesonia</taxon>
    </lineage>
</organism>